<reference evidence="1 2" key="1">
    <citation type="submission" date="2019-08" db="EMBL/GenBank/DDBJ databases">
        <title>Parahaliea maris sp. nov., isolated from the surface seawater.</title>
        <authorList>
            <person name="Liu Y."/>
        </authorList>
    </citation>
    <scope>NUCLEOTIDE SEQUENCE [LARGE SCALE GENOMIC DNA]</scope>
    <source>
        <strain evidence="1 2">HSLHS9</strain>
    </source>
</reference>
<protein>
    <recommendedName>
        <fullName evidence="3">Bacterial repeat domain-containing protein</fullName>
    </recommendedName>
</protein>
<keyword evidence="2" id="KW-1185">Reference proteome</keyword>
<proteinExistence type="predicted"/>
<evidence type="ECO:0000313" key="2">
    <source>
        <dbReference type="Proteomes" id="UP000321039"/>
    </source>
</evidence>
<accession>A0A5C9A5K6</accession>
<evidence type="ECO:0000313" key="1">
    <source>
        <dbReference type="EMBL" id="TXS96185.1"/>
    </source>
</evidence>
<dbReference type="AlphaFoldDB" id="A0A5C9A5K6"/>
<gene>
    <name evidence="1" type="ORF">FV139_01375</name>
</gene>
<comment type="caution">
    <text evidence="1">The sequence shown here is derived from an EMBL/GenBank/DDBJ whole genome shotgun (WGS) entry which is preliminary data.</text>
</comment>
<organism evidence="1 2">
    <name type="scientific">Parahaliea maris</name>
    <dbReference type="NCBI Taxonomy" id="2716870"/>
    <lineage>
        <taxon>Bacteria</taxon>
        <taxon>Pseudomonadati</taxon>
        <taxon>Pseudomonadota</taxon>
        <taxon>Gammaproteobacteria</taxon>
        <taxon>Cellvibrionales</taxon>
        <taxon>Halieaceae</taxon>
        <taxon>Parahaliea</taxon>
    </lineage>
</organism>
<dbReference type="RefSeq" id="WP_148066455.1">
    <property type="nucleotide sequence ID" value="NZ_VRZA01000001.1"/>
</dbReference>
<dbReference type="Proteomes" id="UP000321039">
    <property type="component" value="Unassembled WGS sequence"/>
</dbReference>
<sequence>MRAGLLLILVAALSACRIQVGVPEHGEVASMSGSLLCESGSQCAVEVADIHFDETYTATPEAGYQFAGWKKGWRLLCGGSLEPCHLLTSGFEGNDQLMEFLASDEVFYLEPQFLEGDAIRRYQAGDVARFDGTLERSGPGADPAQSTAVAIRMAFAPLEVAGVDEEVLERQWRVTLEDSGVVEESVTAIFQDSKGALFDLKDADGNSYLDQATDTLGVLSIPSPAFATALSTHDYYLMYGGHTSGPITQGSRVVERYALEPHQLGAVELPAYRVIITDHYEYLVTYDEFRRDTSVAERSEFWIAPAKGLISFTIDTQVYSSSGVLQLQQNLTGVMSGGNF</sequence>
<dbReference type="PROSITE" id="PS51257">
    <property type="entry name" value="PROKAR_LIPOPROTEIN"/>
    <property type="match status" value="1"/>
</dbReference>
<name>A0A5C9A5K6_9GAMM</name>
<dbReference type="EMBL" id="VRZA01000001">
    <property type="protein sequence ID" value="TXS96185.1"/>
    <property type="molecule type" value="Genomic_DNA"/>
</dbReference>
<evidence type="ECO:0008006" key="3">
    <source>
        <dbReference type="Google" id="ProtNLM"/>
    </source>
</evidence>